<dbReference type="AlphaFoldDB" id="A0A4S8PYT6"/>
<accession>A0A4S8PYT6</accession>
<proteinExistence type="predicted"/>
<name>A0A4S8PYT6_9HYPH</name>
<comment type="caution">
    <text evidence="1">The sequence shown here is derived from an EMBL/GenBank/DDBJ whole genome shotgun (WGS) entry which is preliminary data.</text>
</comment>
<evidence type="ECO:0000313" key="1">
    <source>
        <dbReference type="EMBL" id="THV35851.1"/>
    </source>
</evidence>
<protein>
    <submittedName>
        <fullName evidence="1">Uncharacterized protein</fullName>
    </submittedName>
</protein>
<organism evidence="1 2">
    <name type="scientific">Rhizobium rosettiformans W3</name>
    <dbReference type="NCBI Taxonomy" id="538378"/>
    <lineage>
        <taxon>Bacteria</taxon>
        <taxon>Pseudomonadati</taxon>
        <taxon>Pseudomonadota</taxon>
        <taxon>Alphaproteobacteria</taxon>
        <taxon>Hyphomicrobiales</taxon>
        <taxon>Rhizobiaceae</taxon>
        <taxon>Rhizobium/Agrobacterium group</taxon>
        <taxon>Rhizobium</taxon>
    </lineage>
</organism>
<reference evidence="1 2" key="1">
    <citation type="submission" date="2019-04" db="EMBL/GenBank/DDBJ databases">
        <title>genome sequence of strain W3.</title>
        <authorList>
            <person name="Gao J."/>
            <person name="Sun J."/>
        </authorList>
    </citation>
    <scope>NUCLEOTIDE SEQUENCE [LARGE SCALE GENOMIC DNA]</scope>
    <source>
        <strain evidence="1 2">W3</strain>
    </source>
</reference>
<dbReference type="Proteomes" id="UP000307378">
    <property type="component" value="Unassembled WGS sequence"/>
</dbReference>
<sequence length="100" mass="11106">MYNDALNDLKADILAAPSEDRVHLKSLFDQHLERALACVVSTDYVEDCLFQIEEALSLFCTNAAESSSVRTYLLGAIEALRDELHLCDVEVDARKVAVGF</sequence>
<gene>
    <name evidence="1" type="ORF">FAA86_10960</name>
</gene>
<dbReference type="RefSeq" id="WP_136540521.1">
    <property type="nucleotide sequence ID" value="NZ_STGU01000005.1"/>
</dbReference>
<evidence type="ECO:0000313" key="2">
    <source>
        <dbReference type="Proteomes" id="UP000307378"/>
    </source>
</evidence>
<dbReference type="EMBL" id="STGU01000005">
    <property type="protein sequence ID" value="THV35851.1"/>
    <property type="molecule type" value="Genomic_DNA"/>
</dbReference>